<dbReference type="AlphaFoldDB" id="A0AAE1VUZ6"/>
<keyword evidence="2" id="KW-1185">Reference proteome</keyword>
<protein>
    <submittedName>
        <fullName evidence="1">Uncharacterized protein</fullName>
    </submittedName>
</protein>
<name>A0AAE1VUZ6_9SOLA</name>
<sequence length="99" mass="11748">MENYYFEDSKIRGPHMAPCTTLLVLKPAAPTRLLFELEVHLDKKEYHATKEKKRRLNLEERKVGYAIRRMKKYVLVLSVVKSNLTENNVQHKRLIILKI</sequence>
<reference evidence="1" key="1">
    <citation type="submission" date="2023-12" db="EMBL/GenBank/DDBJ databases">
        <title>Genome assembly of Anisodus tanguticus.</title>
        <authorList>
            <person name="Wang Y.-J."/>
        </authorList>
    </citation>
    <scope>NUCLEOTIDE SEQUENCE</scope>
    <source>
        <strain evidence="1">KB-2021</strain>
        <tissue evidence="1">Leaf</tissue>
    </source>
</reference>
<dbReference type="EMBL" id="JAVYJV010000001">
    <property type="protein sequence ID" value="KAK4378281.1"/>
    <property type="molecule type" value="Genomic_DNA"/>
</dbReference>
<accession>A0AAE1VUZ6</accession>
<gene>
    <name evidence="1" type="ORF">RND71_000143</name>
</gene>
<dbReference type="Proteomes" id="UP001291623">
    <property type="component" value="Unassembled WGS sequence"/>
</dbReference>
<organism evidence="1 2">
    <name type="scientific">Anisodus tanguticus</name>
    <dbReference type="NCBI Taxonomy" id="243964"/>
    <lineage>
        <taxon>Eukaryota</taxon>
        <taxon>Viridiplantae</taxon>
        <taxon>Streptophyta</taxon>
        <taxon>Embryophyta</taxon>
        <taxon>Tracheophyta</taxon>
        <taxon>Spermatophyta</taxon>
        <taxon>Magnoliopsida</taxon>
        <taxon>eudicotyledons</taxon>
        <taxon>Gunneridae</taxon>
        <taxon>Pentapetalae</taxon>
        <taxon>asterids</taxon>
        <taxon>lamiids</taxon>
        <taxon>Solanales</taxon>
        <taxon>Solanaceae</taxon>
        <taxon>Solanoideae</taxon>
        <taxon>Hyoscyameae</taxon>
        <taxon>Anisodus</taxon>
    </lineage>
</organism>
<proteinExistence type="predicted"/>
<comment type="caution">
    <text evidence="1">The sequence shown here is derived from an EMBL/GenBank/DDBJ whole genome shotgun (WGS) entry which is preliminary data.</text>
</comment>
<evidence type="ECO:0000313" key="2">
    <source>
        <dbReference type="Proteomes" id="UP001291623"/>
    </source>
</evidence>
<evidence type="ECO:0000313" key="1">
    <source>
        <dbReference type="EMBL" id="KAK4378281.1"/>
    </source>
</evidence>